<accession>A0AA36IBG2</accession>
<sequence length="92" mass="10492">MSAQPQEITRVIDQYIPSEKVVYDHKVVPVPLPSPPAKEVIHKVYVTSHAYDCEKGYSDFKHQWSQTHQRYCCLVLSLELQASMGCKGRISS</sequence>
<name>A0AA36IBG2_9DINO</name>
<organism evidence="1 2">
    <name type="scientific">Effrenium voratum</name>
    <dbReference type="NCBI Taxonomy" id="2562239"/>
    <lineage>
        <taxon>Eukaryota</taxon>
        <taxon>Sar</taxon>
        <taxon>Alveolata</taxon>
        <taxon>Dinophyceae</taxon>
        <taxon>Suessiales</taxon>
        <taxon>Symbiodiniaceae</taxon>
        <taxon>Effrenium</taxon>
    </lineage>
</organism>
<comment type="caution">
    <text evidence="1">The sequence shown here is derived from an EMBL/GenBank/DDBJ whole genome shotgun (WGS) entry which is preliminary data.</text>
</comment>
<protein>
    <submittedName>
        <fullName evidence="1">Uncharacterized protein</fullName>
    </submittedName>
</protein>
<dbReference type="Proteomes" id="UP001178507">
    <property type="component" value="Unassembled WGS sequence"/>
</dbReference>
<evidence type="ECO:0000313" key="1">
    <source>
        <dbReference type="EMBL" id="CAJ1383620.1"/>
    </source>
</evidence>
<reference evidence="1" key="1">
    <citation type="submission" date="2023-08" db="EMBL/GenBank/DDBJ databases">
        <authorList>
            <person name="Chen Y."/>
            <person name="Shah S."/>
            <person name="Dougan E. K."/>
            <person name="Thang M."/>
            <person name="Chan C."/>
        </authorList>
    </citation>
    <scope>NUCLEOTIDE SEQUENCE</scope>
</reference>
<dbReference type="AlphaFoldDB" id="A0AA36IBG2"/>
<gene>
    <name evidence="1" type="ORF">EVOR1521_LOCUS10707</name>
</gene>
<keyword evidence="2" id="KW-1185">Reference proteome</keyword>
<dbReference type="EMBL" id="CAUJNA010001035">
    <property type="protein sequence ID" value="CAJ1383620.1"/>
    <property type="molecule type" value="Genomic_DNA"/>
</dbReference>
<proteinExistence type="predicted"/>
<evidence type="ECO:0000313" key="2">
    <source>
        <dbReference type="Proteomes" id="UP001178507"/>
    </source>
</evidence>